<keyword evidence="1" id="KW-0472">Membrane</keyword>
<feature type="transmembrane region" description="Helical" evidence="1">
    <location>
        <begin position="107"/>
        <end position="130"/>
    </location>
</feature>
<feature type="transmembrane region" description="Helical" evidence="1">
    <location>
        <begin position="185"/>
        <end position="203"/>
    </location>
</feature>
<evidence type="ECO:0000256" key="1">
    <source>
        <dbReference type="SAM" id="Phobius"/>
    </source>
</evidence>
<sequence length="223" mass="24265">MSNNRYAWLAQDEFSASDVLGGARGIAEAVVPGLVFLGCYLVSGVLLSSAIASALCSVLFAIVRLIQRQSIVQSLSGLLGVGIALVWALVSGKGINFFTWGLVTNAAWALVLLVSLAIGWPLVSVLFGLLTGRPIRWVKEPEARNLAAKCVWLTLAWSAVFIIRLAVQVPLWLNEQVAWLSAMKIALGIPLFIPVAWLTWWLLKDDFRLHSAHSDSARNAEED</sequence>
<dbReference type="AlphaFoldDB" id="A0A6N2THK5"/>
<name>A0A6N2THK5_9ACTO</name>
<dbReference type="InterPro" id="IPR016566">
    <property type="entry name" value="UCP010219"/>
</dbReference>
<dbReference type="EMBL" id="CACRSM010000002">
    <property type="protein sequence ID" value="VYT04152.1"/>
    <property type="molecule type" value="Genomic_DNA"/>
</dbReference>
<dbReference type="Pfam" id="PF11361">
    <property type="entry name" value="DUF3159"/>
    <property type="match status" value="1"/>
</dbReference>
<keyword evidence="1" id="KW-0812">Transmembrane</keyword>
<evidence type="ECO:0008006" key="3">
    <source>
        <dbReference type="Google" id="ProtNLM"/>
    </source>
</evidence>
<proteinExistence type="predicted"/>
<feature type="transmembrane region" description="Helical" evidence="1">
    <location>
        <begin position="40"/>
        <end position="63"/>
    </location>
</feature>
<keyword evidence="1" id="KW-1133">Transmembrane helix</keyword>
<accession>A0A6N2THK5</accession>
<feature type="transmembrane region" description="Helical" evidence="1">
    <location>
        <begin position="151"/>
        <end position="173"/>
    </location>
</feature>
<organism evidence="2">
    <name type="scientific">Schaalia odontolytica</name>
    <dbReference type="NCBI Taxonomy" id="1660"/>
    <lineage>
        <taxon>Bacteria</taxon>
        <taxon>Bacillati</taxon>
        <taxon>Actinomycetota</taxon>
        <taxon>Actinomycetes</taxon>
        <taxon>Actinomycetales</taxon>
        <taxon>Actinomycetaceae</taxon>
        <taxon>Schaalia</taxon>
    </lineage>
</organism>
<gene>
    <name evidence="2" type="ORF">AOLFYP35_01324</name>
</gene>
<protein>
    <recommendedName>
        <fullName evidence="3">DUF3159 domain-containing protein</fullName>
    </recommendedName>
</protein>
<feature type="transmembrane region" description="Helical" evidence="1">
    <location>
        <begin position="75"/>
        <end position="95"/>
    </location>
</feature>
<reference evidence="2" key="1">
    <citation type="submission" date="2019-11" db="EMBL/GenBank/DDBJ databases">
        <authorList>
            <person name="Feng L."/>
        </authorList>
    </citation>
    <scope>NUCLEOTIDE SEQUENCE</scope>
    <source>
        <strain evidence="2">AodontolyticusLFYP35</strain>
    </source>
</reference>
<evidence type="ECO:0000313" key="2">
    <source>
        <dbReference type="EMBL" id="VYT04152.1"/>
    </source>
</evidence>